<sequence>MTVCSGNICRSPMAEQILRVQLEPVHGLEVASAGTIGLTGSPMDERAARLAERLGSRDADAHCARALDIEMVRGSNLVFAMAREHRKAVVELLPRAARKTFTIREFARITSFLSKEDIRDILETNDDLTERFDAAIGLVADERGMLPPVAPSEDDVVDPYGRTDDIFVQSAEQLMPAVTASASFIRGIASGAVVFQ</sequence>
<dbReference type="Proteomes" id="UP000199183">
    <property type="component" value="Unassembled WGS sequence"/>
</dbReference>
<reference evidence="2 3" key="1">
    <citation type="submission" date="2016-10" db="EMBL/GenBank/DDBJ databases">
        <authorList>
            <person name="de Groot N.N."/>
        </authorList>
    </citation>
    <scope>NUCLEOTIDE SEQUENCE [LARGE SCALE GENOMIC DNA]</scope>
    <source>
        <strain evidence="2 3">DSM 21799</strain>
    </source>
</reference>
<feature type="domain" description="Phosphotyrosine protein phosphatase I" evidence="1">
    <location>
        <begin position="1"/>
        <end position="177"/>
    </location>
</feature>
<dbReference type="SUPFAM" id="SSF52788">
    <property type="entry name" value="Phosphotyrosine protein phosphatases I"/>
    <property type="match status" value="1"/>
</dbReference>
<dbReference type="EMBL" id="FNRY01000001">
    <property type="protein sequence ID" value="SEB93206.1"/>
    <property type="molecule type" value="Genomic_DNA"/>
</dbReference>
<organism evidence="2 3">
    <name type="scientific">Paramicrobacterium humi</name>
    <dbReference type="NCBI Taxonomy" id="640635"/>
    <lineage>
        <taxon>Bacteria</taxon>
        <taxon>Bacillati</taxon>
        <taxon>Actinomycetota</taxon>
        <taxon>Actinomycetes</taxon>
        <taxon>Micrococcales</taxon>
        <taxon>Microbacteriaceae</taxon>
        <taxon>Paramicrobacterium</taxon>
    </lineage>
</organism>
<dbReference type="AlphaFoldDB" id="A0A1H4ND89"/>
<dbReference type="Pfam" id="PF01451">
    <property type="entry name" value="LMWPc"/>
    <property type="match status" value="1"/>
</dbReference>
<name>A0A1H4ND89_9MICO</name>
<dbReference type="GO" id="GO:0004725">
    <property type="term" value="F:protein tyrosine phosphatase activity"/>
    <property type="evidence" value="ECO:0007669"/>
    <property type="project" value="TreeGrafter"/>
</dbReference>
<proteinExistence type="predicted"/>
<dbReference type="SMART" id="SM00226">
    <property type="entry name" value="LMWPc"/>
    <property type="match status" value="1"/>
</dbReference>
<dbReference type="Gene3D" id="3.40.50.2300">
    <property type="match status" value="1"/>
</dbReference>
<dbReference type="InterPro" id="IPR036196">
    <property type="entry name" value="Ptyr_pPase_sf"/>
</dbReference>
<evidence type="ECO:0000259" key="1">
    <source>
        <dbReference type="SMART" id="SM00226"/>
    </source>
</evidence>
<keyword evidence="3" id="KW-1185">Reference proteome</keyword>
<dbReference type="InterPro" id="IPR050438">
    <property type="entry name" value="LMW_PTPase"/>
</dbReference>
<evidence type="ECO:0000313" key="3">
    <source>
        <dbReference type="Proteomes" id="UP000199183"/>
    </source>
</evidence>
<accession>A0A1H4ND89</accession>
<dbReference type="PANTHER" id="PTHR11717:SF31">
    <property type="entry name" value="LOW MOLECULAR WEIGHT PROTEIN-TYROSINE-PHOSPHATASE ETP-RELATED"/>
    <property type="match status" value="1"/>
</dbReference>
<dbReference type="STRING" id="640635.SAMN04489806_2160"/>
<dbReference type="PANTHER" id="PTHR11717">
    <property type="entry name" value="LOW MOLECULAR WEIGHT PROTEIN TYROSINE PHOSPHATASE"/>
    <property type="match status" value="1"/>
</dbReference>
<gene>
    <name evidence="2" type="ORF">SAMN04489806_2160</name>
</gene>
<protein>
    <submittedName>
        <fullName evidence="2">Protein-tyrosine phosphatase</fullName>
    </submittedName>
</protein>
<evidence type="ECO:0000313" key="2">
    <source>
        <dbReference type="EMBL" id="SEB93206.1"/>
    </source>
</evidence>
<dbReference type="InterPro" id="IPR023485">
    <property type="entry name" value="Ptyr_pPase"/>
</dbReference>